<protein>
    <submittedName>
        <fullName evidence="1">Uncharacterized protein</fullName>
    </submittedName>
</protein>
<organism evidence="1 2">
    <name type="scientific">Corynebacterium liangguodongii</name>
    <dbReference type="NCBI Taxonomy" id="2079535"/>
    <lineage>
        <taxon>Bacteria</taxon>
        <taxon>Bacillati</taxon>
        <taxon>Actinomycetota</taxon>
        <taxon>Actinomycetes</taxon>
        <taxon>Mycobacteriales</taxon>
        <taxon>Corynebacteriaceae</taxon>
        <taxon>Corynebacterium</taxon>
    </lineage>
</organism>
<sequence length="163" mass="17533">MDDRGSVPIAVTVNNYYAPAPAVPESRPGANVEDPRGRTHAQVQRRSAWSWASIALGGLVIFGTLVAPQSFAYAVSGVLAGAGILLPGAWWRSCESKDRKALEQWEKRAETNAELKEMLRGGYDVVAWGMGSDPKPTPMDRRWALIAVVAVGLCILSGIISPM</sequence>
<gene>
    <name evidence="1" type="ORF">C3E79_08025</name>
</gene>
<proteinExistence type="predicted"/>
<dbReference type="AlphaFoldDB" id="A0A2S0WFA3"/>
<name>A0A2S0WFA3_9CORY</name>
<dbReference type="RefSeq" id="WP_108404445.1">
    <property type="nucleotide sequence ID" value="NZ_QEEY01000003.1"/>
</dbReference>
<dbReference type="KEGG" id="clia:C3E79_08025"/>
<evidence type="ECO:0000313" key="1">
    <source>
        <dbReference type="EMBL" id="AWB84436.1"/>
    </source>
</evidence>
<keyword evidence="2" id="KW-1185">Reference proteome</keyword>
<reference evidence="2" key="1">
    <citation type="submission" date="2018-01" db="EMBL/GenBank/DDBJ databases">
        <authorList>
            <person name="Li J."/>
        </authorList>
    </citation>
    <scope>NUCLEOTIDE SEQUENCE [LARGE SCALE GENOMIC DNA]</scope>
    <source>
        <strain evidence="2">2184</strain>
    </source>
</reference>
<evidence type="ECO:0000313" key="2">
    <source>
        <dbReference type="Proteomes" id="UP000244754"/>
    </source>
</evidence>
<accession>A0A2S0WFA3</accession>
<dbReference type="EMBL" id="CP026948">
    <property type="protein sequence ID" value="AWB84436.1"/>
    <property type="molecule type" value="Genomic_DNA"/>
</dbReference>
<dbReference type="Proteomes" id="UP000244754">
    <property type="component" value="Chromosome"/>
</dbReference>